<organism evidence="1">
    <name type="scientific">uncultured Dysgonomonas sp</name>
    <dbReference type="NCBI Taxonomy" id="206096"/>
    <lineage>
        <taxon>Bacteria</taxon>
        <taxon>Pseudomonadati</taxon>
        <taxon>Bacteroidota</taxon>
        <taxon>Bacteroidia</taxon>
        <taxon>Bacteroidales</taxon>
        <taxon>Dysgonomonadaceae</taxon>
        <taxon>Dysgonomonas</taxon>
        <taxon>environmental samples</taxon>
    </lineage>
</organism>
<dbReference type="EMBL" id="FLUL01000002">
    <property type="protein sequence ID" value="SBW10240.1"/>
    <property type="molecule type" value="Genomic_DNA"/>
</dbReference>
<dbReference type="AlphaFoldDB" id="A0A212KET5"/>
<protein>
    <submittedName>
        <fullName evidence="1">Uncharacterized protein</fullName>
    </submittedName>
</protein>
<name>A0A212KET5_9BACT</name>
<accession>A0A212KET5</accession>
<reference evidence="1" key="1">
    <citation type="submission" date="2016-04" db="EMBL/GenBank/DDBJ databases">
        <authorList>
            <person name="Evans L.H."/>
            <person name="Alamgir A."/>
            <person name="Owens N."/>
            <person name="Weber N.D."/>
            <person name="Virtaneva K."/>
            <person name="Barbian K."/>
            <person name="Babar A."/>
            <person name="Rosenke K."/>
        </authorList>
    </citation>
    <scope>NUCLEOTIDE SEQUENCE</scope>
    <source>
        <strain evidence="1">86-2</strain>
    </source>
</reference>
<sequence>MRSAIDKLQSIKEQSVKVQAISFESEKSHFEKVQLSNDFLCNPST</sequence>
<proteinExistence type="predicted"/>
<gene>
    <name evidence="1" type="ORF">KL86DYS2_20007</name>
</gene>
<evidence type="ECO:0000313" key="1">
    <source>
        <dbReference type="EMBL" id="SBW10240.1"/>
    </source>
</evidence>